<evidence type="ECO:0000256" key="16">
    <source>
        <dbReference type="ARBA" id="ARBA00048945"/>
    </source>
</evidence>
<dbReference type="GO" id="GO:0009117">
    <property type="term" value="P:nucleotide metabolic process"/>
    <property type="evidence" value="ECO:0007669"/>
    <property type="project" value="UniProtKB-KW"/>
</dbReference>
<dbReference type="GO" id="GO:0140933">
    <property type="term" value="F:5'-(N(7)-methylguanosine 5'-triphospho)-[mRNA] hydrolase activity"/>
    <property type="evidence" value="ECO:0007669"/>
    <property type="project" value="UniProtKB-EC"/>
</dbReference>
<evidence type="ECO:0000256" key="10">
    <source>
        <dbReference type="ARBA" id="ARBA00041450"/>
    </source>
</evidence>
<dbReference type="InterPro" id="IPR000086">
    <property type="entry name" value="NUDIX_hydrolase_dom"/>
</dbReference>
<reference evidence="18" key="2">
    <citation type="submission" date="2025-09" db="UniProtKB">
        <authorList>
            <consortium name="Ensembl"/>
        </authorList>
    </citation>
    <scope>IDENTIFICATION</scope>
</reference>
<dbReference type="SUPFAM" id="SSF55811">
    <property type="entry name" value="Nudix"/>
    <property type="match status" value="1"/>
</dbReference>
<comment type="catalytic activity">
    <reaction evidence="14">
        <text>a 5'-end (N(7)-methyl 5'-triphosphoguanosine)-ribonucleoside in mRNA + H2O = N(7)-methyl-GDP + a 5'-end phospho-ribonucleoside in mRNA + 2 H(+)</text>
        <dbReference type="Rhea" id="RHEA:67484"/>
        <dbReference type="Rhea" id="RHEA-COMP:15692"/>
        <dbReference type="Rhea" id="RHEA-COMP:17167"/>
        <dbReference type="ChEBI" id="CHEBI:15377"/>
        <dbReference type="ChEBI" id="CHEBI:15378"/>
        <dbReference type="ChEBI" id="CHEBI:63714"/>
        <dbReference type="ChEBI" id="CHEBI:138282"/>
        <dbReference type="ChEBI" id="CHEBI:156461"/>
        <dbReference type="EC" id="3.6.1.62"/>
    </reaction>
    <physiologicalReaction direction="left-to-right" evidence="14">
        <dbReference type="Rhea" id="RHEA:67485"/>
    </physiologicalReaction>
</comment>
<name>A0A8C4NEV3_EPTBU</name>
<keyword evidence="19" id="KW-1185">Reference proteome</keyword>
<evidence type="ECO:0000256" key="1">
    <source>
        <dbReference type="ARBA" id="ARBA00001941"/>
    </source>
</evidence>
<dbReference type="PROSITE" id="PS51462">
    <property type="entry name" value="NUDIX"/>
    <property type="match status" value="1"/>
</dbReference>
<dbReference type="Ensembl" id="ENSEBUT00000005392.1">
    <property type="protein sequence ID" value="ENSEBUP00000004954.1"/>
    <property type="gene ID" value="ENSEBUG00000003410.1"/>
</dbReference>
<evidence type="ECO:0000256" key="12">
    <source>
        <dbReference type="ARBA" id="ARBA00042015"/>
    </source>
</evidence>
<feature type="domain" description="Nudix hydrolase" evidence="17">
    <location>
        <begin position="14"/>
        <end position="172"/>
    </location>
</feature>
<evidence type="ECO:0000256" key="11">
    <source>
        <dbReference type="ARBA" id="ARBA00041656"/>
    </source>
</evidence>
<dbReference type="AlphaFoldDB" id="A0A8C4NEV3"/>
<evidence type="ECO:0000256" key="4">
    <source>
        <dbReference type="ARBA" id="ARBA00022884"/>
    </source>
</evidence>
<evidence type="ECO:0000256" key="6">
    <source>
        <dbReference type="ARBA" id="ARBA00023242"/>
    </source>
</evidence>
<proteinExistence type="inferred from homology"/>
<evidence type="ECO:0000256" key="7">
    <source>
        <dbReference type="ARBA" id="ARBA00038173"/>
    </source>
</evidence>
<dbReference type="Proteomes" id="UP000694388">
    <property type="component" value="Unplaced"/>
</dbReference>
<evidence type="ECO:0000256" key="14">
    <source>
        <dbReference type="ARBA" id="ARBA00047661"/>
    </source>
</evidence>
<keyword evidence="5" id="KW-0546">Nucleotide metabolism</keyword>
<reference evidence="18" key="1">
    <citation type="submission" date="2025-08" db="UniProtKB">
        <authorList>
            <consortium name="Ensembl"/>
        </authorList>
    </citation>
    <scope>IDENTIFICATION</scope>
</reference>
<evidence type="ECO:0000256" key="8">
    <source>
        <dbReference type="ARBA" id="ARBA00038899"/>
    </source>
</evidence>
<comment type="similarity">
    <text evidence="7">Belongs to the Nudix hydrolase family. NUDT16 subfamily.</text>
</comment>
<accession>A0A8C4NEV3</accession>
<evidence type="ECO:0000256" key="15">
    <source>
        <dbReference type="ARBA" id="ARBA00047875"/>
    </source>
</evidence>
<evidence type="ECO:0000256" key="3">
    <source>
        <dbReference type="ARBA" id="ARBA00004642"/>
    </source>
</evidence>
<dbReference type="OMA" id="VVLMQMR"/>
<evidence type="ECO:0000256" key="9">
    <source>
        <dbReference type="ARBA" id="ARBA00039871"/>
    </source>
</evidence>
<dbReference type="GO" id="GO:0030515">
    <property type="term" value="F:snoRNA binding"/>
    <property type="evidence" value="ECO:0007669"/>
    <property type="project" value="TreeGrafter"/>
</dbReference>
<dbReference type="GO" id="GO:0006402">
    <property type="term" value="P:mRNA catabolic process"/>
    <property type="evidence" value="ECO:0007669"/>
    <property type="project" value="TreeGrafter"/>
</dbReference>
<keyword evidence="6" id="KW-0539">Nucleus</keyword>
<organism evidence="18 19">
    <name type="scientific">Eptatretus burgeri</name>
    <name type="common">Inshore hagfish</name>
    <dbReference type="NCBI Taxonomy" id="7764"/>
    <lineage>
        <taxon>Eukaryota</taxon>
        <taxon>Metazoa</taxon>
        <taxon>Chordata</taxon>
        <taxon>Craniata</taxon>
        <taxon>Vertebrata</taxon>
        <taxon>Cyclostomata</taxon>
        <taxon>Myxini</taxon>
        <taxon>Myxiniformes</taxon>
        <taxon>Myxinidae</taxon>
        <taxon>Eptatretinae</taxon>
        <taxon>Eptatretus</taxon>
    </lineage>
</organism>
<evidence type="ECO:0000313" key="18">
    <source>
        <dbReference type="Ensembl" id="ENSEBUP00000004954.1"/>
    </source>
</evidence>
<dbReference type="GO" id="GO:1990174">
    <property type="term" value="F:phosphodiesterase decapping endonuclease activity"/>
    <property type="evidence" value="ECO:0007669"/>
    <property type="project" value="TreeGrafter"/>
</dbReference>
<protein>
    <recommendedName>
        <fullName evidence="9">U8 snoRNA-decapping enzyme</fullName>
        <ecNumber evidence="8">3.6.1.64</ecNumber>
    </recommendedName>
    <alternativeName>
        <fullName evidence="12">IDP phosphatase</fullName>
    </alternativeName>
    <alternativeName>
        <fullName evidence="10">Inosine diphosphate phosphatase</fullName>
    </alternativeName>
    <alternativeName>
        <fullName evidence="11">Nucleoside diphosphate-linked moiety X motif 16</fullName>
    </alternativeName>
    <alternativeName>
        <fullName evidence="13">m7GpppN-mRNA hydrolase</fullName>
    </alternativeName>
</protein>
<dbReference type="GO" id="GO:0016077">
    <property type="term" value="P:sno(s)RNA catabolic process"/>
    <property type="evidence" value="ECO:0007669"/>
    <property type="project" value="TreeGrafter"/>
</dbReference>
<dbReference type="EC" id="3.6.1.64" evidence="8"/>
<dbReference type="InterPro" id="IPR015797">
    <property type="entry name" value="NUDIX_hydrolase-like_dom_sf"/>
</dbReference>
<comment type="catalytic activity">
    <reaction evidence="16">
        <text>dIDP + H2O = dIMP + phosphate + H(+)</text>
        <dbReference type="Rhea" id="RHEA:35211"/>
        <dbReference type="ChEBI" id="CHEBI:15377"/>
        <dbReference type="ChEBI" id="CHEBI:15378"/>
        <dbReference type="ChEBI" id="CHEBI:43474"/>
        <dbReference type="ChEBI" id="CHEBI:61194"/>
        <dbReference type="ChEBI" id="CHEBI:62286"/>
        <dbReference type="EC" id="3.6.1.64"/>
    </reaction>
    <physiologicalReaction direction="left-to-right" evidence="16">
        <dbReference type="Rhea" id="RHEA:35212"/>
    </physiologicalReaction>
</comment>
<dbReference type="Gene3D" id="3.90.79.10">
    <property type="entry name" value="Nucleoside Triphosphate Pyrophosphohydrolase"/>
    <property type="match status" value="1"/>
</dbReference>
<dbReference type="InterPro" id="IPR054754">
    <property type="entry name" value="NudT16"/>
</dbReference>
<evidence type="ECO:0000313" key="19">
    <source>
        <dbReference type="Proteomes" id="UP000694388"/>
    </source>
</evidence>
<comment type="catalytic activity">
    <reaction evidence="15">
        <text>IDP + H2O = IMP + phosphate + H(+)</text>
        <dbReference type="Rhea" id="RHEA:35207"/>
        <dbReference type="ChEBI" id="CHEBI:15377"/>
        <dbReference type="ChEBI" id="CHEBI:15378"/>
        <dbReference type="ChEBI" id="CHEBI:43474"/>
        <dbReference type="ChEBI" id="CHEBI:58053"/>
        <dbReference type="ChEBI" id="CHEBI:58280"/>
        <dbReference type="EC" id="3.6.1.64"/>
    </reaction>
    <physiologicalReaction direction="left-to-right" evidence="15">
        <dbReference type="Rhea" id="RHEA:35208"/>
    </physiologicalReaction>
</comment>
<dbReference type="GeneTree" id="ENSGT00390000016224"/>
<evidence type="ECO:0000259" key="17">
    <source>
        <dbReference type="PROSITE" id="PS51462"/>
    </source>
</evidence>
<keyword evidence="4" id="KW-0694">RNA-binding</keyword>
<evidence type="ECO:0000256" key="2">
    <source>
        <dbReference type="ARBA" id="ARBA00004604"/>
    </source>
</evidence>
<dbReference type="GO" id="GO:0005654">
    <property type="term" value="C:nucleoplasm"/>
    <property type="evidence" value="ECO:0007669"/>
    <property type="project" value="UniProtKB-SubCell"/>
</dbReference>
<evidence type="ECO:0000256" key="5">
    <source>
        <dbReference type="ARBA" id="ARBA00023080"/>
    </source>
</evidence>
<sequence>KAGRRRKDSLRLSGHRHACHAMIFASCPDKVFGKIPVRYAVLMQMRFDGRLGFPGGFVDSRDGFLEAGLNRELSEELGLQPGLLCLTEREHVLAHVLPLHRDRPVVAHFYMRELSLMQLRDVERAALRACEYGAEVMGMVRVPLYTLRDGVSGLPAFLCNSFAGTAREQLLWALAARRLLPPGRLREACEIARVPVPALAL</sequence>
<dbReference type="GO" id="GO:0005730">
    <property type="term" value="C:nucleolus"/>
    <property type="evidence" value="ECO:0007669"/>
    <property type="project" value="UniProtKB-SubCell"/>
</dbReference>
<dbReference type="PANTHER" id="PTHR31699">
    <property type="entry name" value="NUDIX T16 FAMILY MEMBER"/>
    <property type="match status" value="1"/>
</dbReference>
<comment type="cofactor">
    <cofactor evidence="1">
        <name>Co(2+)</name>
        <dbReference type="ChEBI" id="CHEBI:48828"/>
    </cofactor>
</comment>
<comment type="subcellular location">
    <subcellularLocation>
        <location evidence="2">Nucleus</location>
        <location evidence="2">Nucleolus</location>
    </subcellularLocation>
    <subcellularLocation>
        <location evidence="3">Nucleus</location>
        <location evidence="3">Nucleoplasm</location>
    </subcellularLocation>
</comment>
<dbReference type="GO" id="GO:1990003">
    <property type="term" value="F:IDP phosphatase activity"/>
    <property type="evidence" value="ECO:0007669"/>
    <property type="project" value="UniProtKB-EC"/>
</dbReference>
<dbReference type="Pfam" id="PF22327">
    <property type="entry name" value="Nudt16-like"/>
    <property type="match status" value="1"/>
</dbReference>
<evidence type="ECO:0000256" key="13">
    <source>
        <dbReference type="ARBA" id="ARBA00043162"/>
    </source>
</evidence>
<dbReference type="PANTHER" id="PTHR31699:SF1">
    <property type="entry name" value="U8 SNORNA-DECAPPING ENZYME"/>
    <property type="match status" value="1"/>
</dbReference>